<gene>
    <name evidence="7" type="ORF">OIU77_017877</name>
</gene>
<keyword evidence="3 6" id="KW-0238">DNA-binding</keyword>
<keyword evidence="2 6" id="KW-0805">Transcription regulation</keyword>
<evidence type="ECO:0000313" key="7">
    <source>
        <dbReference type="EMBL" id="KAJ6304084.1"/>
    </source>
</evidence>
<dbReference type="Proteomes" id="UP001141253">
    <property type="component" value="Chromosome 16"/>
</dbReference>
<comment type="similarity">
    <text evidence="6">Belongs to the NFYA/HAP2 subunit family.</text>
</comment>
<evidence type="ECO:0000256" key="3">
    <source>
        <dbReference type="ARBA" id="ARBA00023125"/>
    </source>
</evidence>
<dbReference type="InterPro" id="IPR001289">
    <property type="entry name" value="NFYA"/>
</dbReference>
<comment type="subcellular location">
    <subcellularLocation>
        <location evidence="1 6">Nucleus</location>
    </subcellularLocation>
</comment>
<keyword evidence="5 6" id="KW-0539">Nucleus</keyword>
<evidence type="ECO:0000256" key="5">
    <source>
        <dbReference type="ARBA" id="ARBA00023242"/>
    </source>
</evidence>
<keyword evidence="8" id="KW-1185">Reference proteome</keyword>
<proteinExistence type="inferred from homology"/>
<reference evidence="7" key="2">
    <citation type="journal article" date="2023" name="Int. J. Mol. Sci.">
        <title>De Novo Assembly and Annotation of 11 Diverse Shrub Willow (Salix) Genomes Reveals Novel Gene Organization in Sex-Linked Regions.</title>
        <authorList>
            <person name="Hyden B."/>
            <person name="Feng K."/>
            <person name="Yates T.B."/>
            <person name="Jawdy S."/>
            <person name="Cereghino C."/>
            <person name="Smart L.B."/>
            <person name="Muchero W."/>
        </authorList>
    </citation>
    <scope>NUCLEOTIDE SEQUENCE</scope>
    <source>
        <tissue evidence="7">Shoot tip</tissue>
    </source>
</reference>
<accession>A0ABQ8ZQR1</accession>
<name>A0ABQ8ZQR1_9ROSI</name>
<evidence type="ECO:0000313" key="8">
    <source>
        <dbReference type="Proteomes" id="UP001141253"/>
    </source>
</evidence>
<protein>
    <recommendedName>
        <fullName evidence="6">Nuclear transcription factor Y subunit</fullName>
    </recommendedName>
</protein>
<reference evidence="7" key="1">
    <citation type="submission" date="2022-10" db="EMBL/GenBank/DDBJ databases">
        <authorList>
            <person name="Hyden B.L."/>
            <person name="Feng K."/>
            <person name="Yates T."/>
            <person name="Jawdy S."/>
            <person name="Smart L.B."/>
            <person name="Muchero W."/>
        </authorList>
    </citation>
    <scope>NUCLEOTIDE SEQUENCE</scope>
    <source>
        <tissue evidence="7">Shoot tip</tissue>
    </source>
</reference>
<dbReference type="EMBL" id="JAPFFI010000027">
    <property type="protein sequence ID" value="KAJ6304084.1"/>
    <property type="molecule type" value="Genomic_DNA"/>
</dbReference>
<dbReference type="Gene3D" id="6.10.250.2430">
    <property type="match status" value="1"/>
</dbReference>
<comment type="subunit">
    <text evidence="6">Heterotrimer.</text>
</comment>
<evidence type="ECO:0000256" key="6">
    <source>
        <dbReference type="RuleBase" id="RU367155"/>
    </source>
</evidence>
<comment type="caution">
    <text evidence="7">The sequence shown here is derived from an EMBL/GenBank/DDBJ whole genome shotgun (WGS) entry which is preliminary data.</text>
</comment>
<keyword evidence="4 6" id="KW-0804">Transcription</keyword>
<dbReference type="PROSITE" id="PS51152">
    <property type="entry name" value="NFYA_HAP2_2"/>
    <property type="match status" value="1"/>
</dbReference>
<dbReference type="Pfam" id="PF02045">
    <property type="entry name" value="CBFB_NFYA"/>
    <property type="match status" value="1"/>
</dbReference>
<sequence length="136" mass="15842">MKRSRIILSVRSAILLYSKLIISTWAKVKNLLAVDPEDAVPLKKMIIRKILRFLAVSLMLERRVDWTDWKILEVMLKAFSIVKCTSQPLEMAEEPVYVNGMQYHGILRLKQSRAMAELENKVMKGRMLTFYVALQM</sequence>
<evidence type="ECO:0000256" key="4">
    <source>
        <dbReference type="ARBA" id="ARBA00023163"/>
    </source>
</evidence>
<evidence type="ECO:0000256" key="1">
    <source>
        <dbReference type="ARBA" id="ARBA00004123"/>
    </source>
</evidence>
<dbReference type="PANTHER" id="PTHR12632">
    <property type="entry name" value="TRANSCRIPTION FACTOR NF-Y ALPHA-RELATED"/>
    <property type="match status" value="1"/>
</dbReference>
<evidence type="ECO:0000256" key="2">
    <source>
        <dbReference type="ARBA" id="ARBA00023015"/>
    </source>
</evidence>
<organism evidence="7 8">
    <name type="scientific">Salix suchowensis</name>
    <dbReference type="NCBI Taxonomy" id="1278906"/>
    <lineage>
        <taxon>Eukaryota</taxon>
        <taxon>Viridiplantae</taxon>
        <taxon>Streptophyta</taxon>
        <taxon>Embryophyta</taxon>
        <taxon>Tracheophyta</taxon>
        <taxon>Spermatophyta</taxon>
        <taxon>Magnoliopsida</taxon>
        <taxon>eudicotyledons</taxon>
        <taxon>Gunneridae</taxon>
        <taxon>Pentapetalae</taxon>
        <taxon>rosids</taxon>
        <taxon>fabids</taxon>
        <taxon>Malpighiales</taxon>
        <taxon>Salicaceae</taxon>
        <taxon>Saliceae</taxon>
        <taxon>Salix</taxon>
    </lineage>
</organism>
<comment type="function">
    <text evidence="6">Component of the sequence-specific heterotrimeric transcription factor (NF-Y) which specifically recognizes a 5'-CCAAT-3' box motif found in the promoters of its target genes.</text>
</comment>